<sequence>MSSVRRGQMGVRFAIVDWTALAPGLAARTDWQAWSRAPQRPEGALEAKLDAMPAMQRRRLNPLGRAAAQAAWDCHSPDGQTPVVFASGYGDAQRCLQLLKEFAASGEASPTDFALSVHNAIGAMYSIARGDGASYSSVAAGAASAAAGVLEACALLAQGASEVLLVCYESPLPGEYGAFEREPQCPYAWAWRIAPAQDGRPHFSLAWTDAADADSKEAVDGDGLPFGLESLRFAISSDAQLCARAEGTRWTWSRHA</sequence>
<dbReference type="Pfam" id="PF13723">
    <property type="entry name" value="Ketoacyl-synt_2"/>
    <property type="match status" value="1"/>
</dbReference>
<proteinExistence type="predicted"/>
<organism evidence="2 3">
    <name type="scientific">Ramlibacter henchirensis</name>
    <dbReference type="NCBI Taxonomy" id="204072"/>
    <lineage>
        <taxon>Bacteria</taxon>
        <taxon>Pseudomonadati</taxon>
        <taxon>Pseudomonadota</taxon>
        <taxon>Betaproteobacteria</taxon>
        <taxon>Burkholderiales</taxon>
        <taxon>Comamonadaceae</taxon>
        <taxon>Ramlibacter</taxon>
    </lineage>
</organism>
<evidence type="ECO:0000313" key="3">
    <source>
        <dbReference type="Proteomes" id="UP000298180"/>
    </source>
</evidence>
<comment type="caution">
    <text evidence="2">The sequence shown here is derived from an EMBL/GenBank/DDBJ whole genome shotgun (WGS) entry which is preliminary data.</text>
</comment>
<evidence type="ECO:0000313" key="2">
    <source>
        <dbReference type="EMBL" id="TFZ00389.1"/>
    </source>
</evidence>
<dbReference type="Gene3D" id="3.40.47.10">
    <property type="match status" value="1"/>
</dbReference>
<feature type="domain" description="Beta-ketoacyl synthase-like N-terminal" evidence="1">
    <location>
        <begin position="31"/>
        <end position="253"/>
    </location>
</feature>
<dbReference type="EMBL" id="SMLM01000003">
    <property type="protein sequence ID" value="TFZ00389.1"/>
    <property type="molecule type" value="Genomic_DNA"/>
</dbReference>
<dbReference type="InterPro" id="IPR014030">
    <property type="entry name" value="Ketoacyl_synth_N"/>
</dbReference>
<dbReference type="InterPro" id="IPR016039">
    <property type="entry name" value="Thiolase-like"/>
</dbReference>
<dbReference type="SUPFAM" id="SSF53901">
    <property type="entry name" value="Thiolase-like"/>
    <property type="match status" value="1"/>
</dbReference>
<dbReference type="AlphaFoldDB" id="A0A4Z0BQX6"/>
<protein>
    <recommendedName>
        <fullName evidence="1">Beta-ketoacyl synthase-like N-terminal domain-containing protein</fullName>
    </recommendedName>
</protein>
<keyword evidence="3" id="KW-1185">Reference proteome</keyword>
<dbReference type="OrthoDB" id="9798676at2"/>
<evidence type="ECO:0000259" key="1">
    <source>
        <dbReference type="Pfam" id="PF13723"/>
    </source>
</evidence>
<dbReference type="Proteomes" id="UP000298180">
    <property type="component" value="Unassembled WGS sequence"/>
</dbReference>
<gene>
    <name evidence="2" type="ORF">EZ313_18155</name>
</gene>
<reference evidence="2 3" key="1">
    <citation type="submission" date="2019-03" db="EMBL/GenBank/DDBJ databases">
        <title>Ramlibacter henchirensis DSM 14656, whole genome shotgun sequence.</title>
        <authorList>
            <person name="Zhang X."/>
            <person name="Feng G."/>
            <person name="Zhu H."/>
        </authorList>
    </citation>
    <scope>NUCLEOTIDE SEQUENCE [LARGE SCALE GENOMIC DNA]</scope>
    <source>
        <strain evidence="2 3">DSM 14656</strain>
    </source>
</reference>
<dbReference type="GO" id="GO:0016746">
    <property type="term" value="F:acyltransferase activity"/>
    <property type="evidence" value="ECO:0007669"/>
    <property type="project" value="InterPro"/>
</dbReference>
<accession>A0A4Z0BQX6</accession>
<name>A0A4Z0BQX6_9BURK</name>